<comment type="pathway">
    <text evidence="1 10">Purine metabolism; 7-cyano-7-deazaguanine biosynthesis.</text>
</comment>
<evidence type="ECO:0000256" key="6">
    <source>
        <dbReference type="ARBA" id="ARBA00022840"/>
    </source>
</evidence>
<reference evidence="11 12" key="1">
    <citation type="submission" date="2024-10" db="EMBL/GenBank/DDBJ databases">
        <title>The Natural Products Discovery Center: Release of the First 8490 Sequenced Strains for Exploring Actinobacteria Biosynthetic Diversity.</title>
        <authorList>
            <person name="Kalkreuter E."/>
            <person name="Kautsar S.A."/>
            <person name="Yang D."/>
            <person name="Bader C.D."/>
            <person name="Teijaro C.N."/>
            <person name="Fluegel L."/>
            <person name="Davis C.M."/>
            <person name="Simpson J.R."/>
            <person name="Lauterbach L."/>
            <person name="Steele A.D."/>
            <person name="Gui C."/>
            <person name="Meng S."/>
            <person name="Li G."/>
            <person name="Viehrig K."/>
            <person name="Ye F."/>
            <person name="Su P."/>
            <person name="Kiefer A.F."/>
            <person name="Nichols A."/>
            <person name="Cepeda A.J."/>
            <person name="Yan W."/>
            <person name="Fan B."/>
            <person name="Jiang Y."/>
            <person name="Adhikari A."/>
            <person name="Zheng C.-J."/>
            <person name="Schuster L."/>
            <person name="Cowan T.M."/>
            <person name="Smanski M.J."/>
            <person name="Chevrette M.G."/>
            <person name="De Carvalho L.P.S."/>
            <person name="Shen B."/>
        </authorList>
    </citation>
    <scope>NUCLEOTIDE SEQUENCE [LARGE SCALE GENOMIC DNA]</scope>
    <source>
        <strain evidence="11 12">NPDC001281</strain>
    </source>
</reference>
<evidence type="ECO:0000256" key="10">
    <source>
        <dbReference type="HAMAP-Rule" id="MF_01633"/>
    </source>
</evidence>
<evidence type="ECO:0000256" key="5">
    <source>
        <dbReference type="ARBA" id="ARBA00022833"/>
    </source>
</evidence>
<evidence type="ECO:0000256" key="2">
    <source>
        <dbReference type="ARBA" id="ARBA00022598"/>
    </source>
</evidence>
<protein>
    <recommendedName>
        <fullName evidence="8 10">7-cyano-7-deazaguanine synthase</fullName>
        <ecNumber evidence="8 10">6.3.4.20</ecNumber>
    </recommendedName>
    <alternativeName>
        <fullName evidence="10">7-cyano-7-carbaguanine synthase</fullName>
    </alternativeName>
    <alternativeName>
        <fullName evidence="10">PreQ(0) synthase</fullName>
    </alternativeName>
    <alternativeName>
        <fullName evidence="10">Queuosine biosynthesis protein QueC</fullName>
    </alternativeName>
</protein>
<evidence type="ECO:0000256" key="1">
    <source>
        <dbReference type="ARBA" id="ARBA00005061"/>
    </source>
</evidence>
<keyword evidence="6 10" id="KW-0067">ATP-binding</keyword>
<comment type="caution">
    <text evidence="11">The sequence shown here is derived from an EMBL/GenBank/DDBJ whole genome shotgun (WGS) entry which is preliminary data.</text>
</comment>
<evidence type="ECO:0000256" key="4">
    <source>
        <dbReference type="ARBA" id="ARBA00022741"/>
    </source>
</evidence>
<dbReference type="Proteomes" id="UP001602119">
    <property type="component" value="Unassembled WGS sequence"/>
</dbReference>
<dbReference type="InterPro" id="IPR018317">
    <property type="entry name" value="QueC"/>
</dbReference>
<feature type="binding site" evidence="10">
    <location>
        <position position="203"/>
    </location>
    <ligand>
        <name>Zn(2+)</name>
        <dbReference type="ChEBI" id="CHEBI:29105"/>
    </ligand>
</feature>
<feature type="binding site" evidence="10">
    <location>
        <position position="197"/>
    </location>
    <ligand>
        <name>Zn(2+)</name>
        <dbReference type="ChEBI" id="CHEBI:29105"/>
    </ligand>
</feature>
<dbReference type="NCBIfam" id="TIGR00364">
    <property type="entry name" value="7-cyano-7-deazaguanine synthase QueC"/>
    <property type="match status" value="1"/>
</dbReference>
<keyword evidence="2 10" id="KW-0436">Ligase</keyword>
<feature type="binding site" evidence="10">
    <location>
        <position position="189"/>
    </location>
    <ligand>
        <name>Zn(2+)</name>
        <dbReference type="ChEBI" id="CHEBI:29105"/>
    </ligand>
</feature>
<dbReference type="PANTHER" id="PTHR42914:SF1">
    <property type="entry name" value="7-CYANO-7-DEAZAGUANINE SYNTHASE"/>
    <property type="match status" value="1"/>
</dbReference>
<keyword evidence="5 10" id="KW-0862">Zinc</keyword>
<evidence type="ECO:0000256" key="7">
    <source>
        <dbReference type="ARBA" id="ARBA00037993"/>
    </source>
</evidence>
<feature type="binding site" evidence="10">
    <location>
        <begin position="8"/>
        <end position="18"/>
    </location>
    <ligand>
        <name>ATP</name>
        <dbReference type="ChEBI" id="CHEBI:30616"/>
    </ligand>
</feature>
<dbReference type="Gene3D" id="3.40.50.620">
    <property type="entry name" value="HUPs"/>
    <property type="match status" value="1"/>
</dbReference>
<keyword evidence="3 10" id="KW-0479">Metal-binding</keyword>
<dbReference type="InterPro" id="IPR014729">
    <property type="entry name" value="Rossmann-like_a/b/a_fold"/>
</dbReference>
<comment type="cofactor">
    <cofactor evidence="10">
        <name>Zn(2+)</name>
        <dbReference type="ChEBI" id="CHEBI:29105"/>
    </cofactor>
    <text evidence="10">Binds 1 zinc ion per subunit.</text>
</comment>
<evidence type="ECO:0000256" key="8">
    <source>
        <dbReference type="ARBA" id="ARBA00039149"/>
    </source>
</evidence>
<name>A0ABW6VE05_MICFU</name>
<accession>A0ABW6VE05</accession>
<comment type="catalytic activity">
    <reaction evidence="9 10">
        <text>7-carboxy-7-carbaguanine + NH4(+) + 2 ATP = 7-cyano-7-carbaguanine + 2 AMP + 2 diphosphate + 2 H(+)</text>
        <dbReference type="Rhea" id="RHEA:27982"/>
        <dbReference type="ChEBI" id="CHEBI:15378"/>
        <dbReference type="ChEBI" id="CHEBI:28938"/>
        <dbReference type="ChEBI" id="CHEBI:30616"/>
        <dbReference type="ChEBI" id="CHEBI:33019"/>
        <dbReference type="ChEBI" id="CHEBI:45075"/>
        <dbReference type="ChEBI" id="CHEBI:61036"/>
        <dbReference type="ChEBI" id="CHEBI:456215"/>
        <dbReference type="EC" id="6.3.4.20"/>
    </reaction>
</comment>
<dbReference type="PANTHER" id="PTHR42914">
    <property type="entry name" value="7-CYANO-7-DEAZAGUANINE SYNTHASE"/>
    <property type="match status" value="1"/>
</dbReference>
<dbReference type="PIRSF" id="PIRSF006293">
    <property type="entry name" value="ExsB"/>
    <property type="match status" value="1"/>
</dbReference>
<evidence type="ECO:0000256" key="9">
    <source>
        <dbReference type="ARBA" id="ARBA00047890"/>
    </source>
</evidence>
<keyword evidence="10" id="KW-0671">Queuosine biosynthesis</keyword>
<proteinExistence type="inferred from homology"/>
<feature type="binding site" evidence="10">
    <location>
        <position position="200"/>
    </location>
    <ligand>
        <name>Zn(2+)</name>
        <dbReference type="ChEBI" id="CHEBI:29105"/>
    </ligand>
</feature>
<sequence>MTTTLILLSGGLDSTVLAAHYYENGDDLHALSVDYGQRHIRELDSARAVADHYGIRHDTLDLRAFGQLLSGSALTDTAVSVPDGHYAEASMKVTVVPNRNMVLLSAAAAVAVARGCDRIATAVHAGDHFIYPDCRPAFIEAFRDTVALGNEGFARPGFTVETPFIGWTKTAIVHLGHNLDAPLYLSWSCYKGGDLHCGTCGTCQERRQAFAEACVGDPTGYADAATTYQAPAVP</sequence>
<evidence type="ECO:0000256" key="3">
    <source>
        <dbReference type="ARBA" id="ARBA00022723"/>
    </source>
</evidence>
<dbReference type="EMBL" id="JBIAXI010000024">
    <property type="protein sequence ID" value="MFF4777460.1"/>
    <property type="molecule type" value="Genomic_DNA"/>
</dbReference>
<dbReference type="Pfam" id="PF06508">
    <property type="entry name" value="QueC"/>
    <property type="match status" value="1"/>
</dbReference>
<dbReference type="SUPFAM" id="SSF52402">
    <property type="entry name" value="Adenine nucleotide alpha hydrolases-like"/>
    <property type="match status" value="1"/>
</dbReference>
<dbReference type="HAMAP" id="MF_01633">
    <property type="entry name" value="QueC"/>
    <property type="match status" value="1"/>
</dbReference>
<keyword evidence="4 10" id="KW-0547">Nucleotide-binding</keyword>
<comment type="similarity">
    <text evidence="7 10">Belongs to the QueC family.</text>
</comment>
<dbReference type="EC" id="6.3.4.20" evidence="8 10"/>
<dbReference type="RefSeq" id="WP_387345881.1">
    <property type="nucleotide sequence ID" value="NZ_JBIAXI010000024.1"/>
</dbReference>
<gene>
    <name evidence="10 11" type="primary">queC</name>
    <name evidence="11" type="ORF">ACFY05_31855</name>
</gene>
<evidence type="ECO:0000313" key="11">
    <source>
        <dbReference type="EMBL" id="MFF4777460.1"/>
    </source>
</evidence>
<keyword evidence="12" id="KW-1185">Reference proteome</keyword>
<comment type="function">
    <text evidence="10">Catalyzes the ATP-dependent conversion of 7-carboxy-7-deazaguanine (CDG) to 7-cyano-7-deazaguanine (preQ(0)).</text>
</comment>
<organism evidence="11 12">
    <name type="scientific">Microtetraspora fusca</name>
    <dbReference type="NCBI Taxonomy" id="1997"/>
    <lineage>
        <taxon>Bacteria</taxon>
        <taxon>Bacillati</taxon>
        <taxon>Actinomycetota</taxon>
        <taxon>Actinomycetes</taxon>
        <taxon>Streptosporangiales</taxon>
        <taxon>Streptosporangiaceae</taxon>
        <taxon>Microtetraspora</taxon>
    </lineage>
</organism>
<evidence type="ECO:0000313" key="12">
    <source>
        <dbReference type="Proteomes" id="UP001602119"/>
    </source>
</evidence>
<dbReference type="CDD" id="cd01995">
    <property type="entry name" value="QueC-like"/>
    <property type="match status" value="1"/>
</dbReference>
<dbReference type="GO" id="GO:0016874">
    <property type="term" value="F:ligase activity"/>
    <property type="evidence" value="ECO:0007669"/>
    <property type="project" value="UniProtKB-KW"/>
</dbReference>